<feature type="domain" description="MYND-type" evidence="6">
    <location>
        <begin position="50"/>
        <end position="99"/>
    </location>
</feature>
<dbReference type="AlphaFoldDB" id="A0A0A1X2F8"/>
<proteinExistence type="predicted"/>
<dbReference type="SMART" id="SM00333">
    <property type="entry name" value="TUDOR"/>
    <property type="match status" value="1"/>
</dbReference>
<evidence type="ECO:0000259" key="5">
    <source>
        <dbReference type="PROSITE" id="PS50304"/>
    </source>
</evidence>
<dbReference type="PANTHER" id="PTHR16442:SF1">
    <property type="entry name" value="RING FINGER PROTEIN 17"/>
    <property type="match status" value="1"/>
</dbReference>
<dbReference type="Gene3D" id="2.30.30.140">
    <property type="match status" value="2"/>
</dbReference>
<dbReference type="PROSITE" id="PS50304">
    <property type="entry name" value="TUDOR"/>
    <property type="match status" value="1"/>
</dbReference>
<dbReference type="InterPro" id="IPR002999">
    <property type="entry name" value="Tudor"/>
</dbReference>
<sequence>MFSDNIQSFLICNGLFSIKYTTVCFLLRSNYWIRMFASEFSGLSPTWGLCTSCQRRAEWACKRCTDMYCSAEWACKRCTDMYCSAECQRKDWQRHRYICFPMPSLMPVGDIELHGCEYGMTQLFTKPKENKDGSTSADELLNNGNSEMNIEIRSKFCDTAERHVLVKFISSNKCVVRSLIQPDGFTDILKKIHVLGKSAPELNATPSVGSVALLLYKGIYSRVEVLLIQHDKAIRVLFCDYGMIGTATKTDFRVALDDVLKFPRLSSVIKLQNVQECSASKIMNLLQKFEGLKCELRKDVVPTSGDIVEVFTIMCESLNINEEINKMMVRDVKTSQSLENKIVNNNDDLLLDFNHDEPCQKGSPIFSPPFDIYVFQTDLVNFKVVVLDTSALSYGYVGCIAETDLKYLVTVQEYLNQYVDDGKFYNPKLYEYCLAKFENDWYRARVVKILGNSLYTVVYLDFTNEGTISSQDIRRYPNELNGSCRTNLCLIDGLPTSLNADHIKFLRGEITTERKLLIGKVKEVLQQIVVVECQHIIKKMSDLELI</sequence>
<reference evidence="7" key="1">
    <citation type="submission" date="2014-11" db="EMBL/GenBank/DDBJ databases">
        <authorList>
            <person name="Geib S."/>
        </authorList>
    </citation>
    <scope>NUCLEOTIDE SEQUENCE</scope>
</reference>
<protein>
    <submittedName>
        <fullName evidence="7">RING finger protein 17</fullName>
    </submittedName>
</protein>
<dbReference type="EMBL" id="GBXI01009216">
    <property type="protein sequence ID" value="JAD05076.1"/>
    <property type="molecule type" value="Transcribed_RNA"/>
</dbReference>
<dbReference type="Pfam" id="PF00567">
    <property type="entry name" value="TUDOR"/>
    <property type="match status" value="2"/>
</dbReference>
<dbReference type="Gene3D" id="2.40.50.90">
    <property type="match status" value="1"/>
</dbReference>
<evidence type="ECO:0000256" key="1">
    <source>
        <dbReference type="ARBA" id="ARBA00022723"/>
    </source>
</evidence>
<name>A0A0A1X2F8_ZEUCU</name>
<dbReference type="GO" id="GO:0005737">
    <property type="term" value="C:cytoplasm"/>
    <property type="evidence" value="ECO:0007669"/>
    <property type="project" value="UniProtKB-ARBA"/>
</dbReference>
<keyword evidence="3" id="KW-0862">Zinc</keyword>
<dbReference type="InterPro" id="IPR035437">
    <property type="entry name" value="SNase_OB-fold_sf"/>
</dbReference>
<evidence type="ECO:0000259" key="6">
    <source>
        <dbReference type="PROSITE" id="PS50865"/>
    </source>
</evidence>
<evidence type="ECO:0000313" key="7">
    <source>
        <dbReference type="EMBL" id="JAD05076.1"/>
    </source>
</evidence>
<accession>A0A0A1X2F8</accession>
<keyword evidence="2 4" id="KW-0863">Zinc-finger</keyword>
<evidence type="ECO:0000256" key="4">
    <source>
        <dbReference type="PROSITE-ProRule" id="PRU00134"/>
    </source>
</evidence>
<gene>
    <name evidence="7" type="primary">RNF17_1</name>
    <name evidence="7" type="ORF">g.1618</name>
</gene>
<dbReference type="GO" id="GO:0008270">
    <property type="term" value="F:zinc ion binding"/>
    <property type="evidence" value="ECO:0007669"/>
    <property type="project" value="UniProtKB-KW"/>
</dbReference>
<dbReference type="InterPro" id="IPR002893">
    <property type="entry name" value="Znf_MYND"/>
</dbReference>
<evidence type="ECO:0000256" key="3">
    <source>
        <dbReference type="ARBA" id="ARBA00022833"/>
    </source>
</evidence>
<dbReference type="SUPFAM" id="SSF63748">
    <property type="entry name" value="Tudor/PWWP/MBT"/>
    <property type="match status" value="2"/>
</dbReference>
<reference evidence="7" key="2">
    <citation type="journal article" date="2015" name="Gigascience">
        <title>Reconstructing a comprehensive transcriptome assembly of a white-pupal translocated strain of the pest fruit fly Bactrocera cucurbitae.</title>
        <authorList>
            <person name="Sim S.B."/>
            <person name="Calla B."/>
            <person name="Hall B."/>
            <person name="DeRego T."/>
            <person name="Geib S.M."/>
        </authorList>
    </citation>
    <scope>NUCLEOTIDE SEQUENCE</scope>
</reference>
<organism evidence="7">
    <name type="scientific">Zeugodacus cucurbitae</name>
    <name type="common">Melon fruit fly</name>
    <name type="synonym">Bactrocera cucurbitae</name>
    <dbReference type="NCBI Taxonomy" id="28588"/>
    <lineage>
        <taxon>Eukaryota</taxon>
        <taxon>Metazoa</taxon>
        <taxon>Ecdysozoa</taxon>
        <taxon>Arthropoda</taxon>
        <taxon>Hexapoda</taxon>
        <taxon>Insecta</taxon>
        <taxon>Pterygota</taxon>
        <taxon>Neoptera</taxon>
        <taxon>Endopterygota</taxon>
        <taxon>Diptera</taxon>
        <taxon>Brachycera</taxon>
        <taxon>Muscomorpha</taxon>
        <taxon>Tephritoidea</taxon>
        <taxon>Tephritidae</taxon>
        <taxon>Zeugodacus</taxon>
        <taxon>Zeugodacus</taxon>
    </lineage>
</organism>
<evidence type="ECO:0000256" key="2">
    <source>
        <dbReference type="ARBA" id="ARBA00022771"/>
    </source>
</evidence>
<dbReference type="SUPFAM" id="SSF144232">
    <property type="entry name" value="HIT/MYND zinc finger-like"/>
    <property type="match status" value="1"/>
</dbReference>
<dbReference type="PROSITE" id="PS50865">
    <property type="entry name" value="ZF_MYND_2"/>
    <property type="match status" value="1"/>
</dbReference>
<dbReference type="Pfam" id="PF01753">
    <property type="entry name" value="zf-MYND"/>
    <property type="match status" value="1"/>
</dbReference>
<feature type="domain" description="Tudor" evidence="5">
    <location>
        <begin position="426"/>
        <end position="483"/>
    </location>
</feature>
<dbReference type="PANTHER" id="PTHR16442">
    <property type="entry name" value="RING FINGER PROTEIN 17"/>
    <property type="match status" value="1"/>
</dbReference>
<keyword evidence="1" id="KW-0479">Metal-binding</keyword>